<dbReference type="Proteomes" id="UP000294684">
    <property type="component" value="Unassembled WGS sequence"/>
</dbReference>
<proteinExistence type="predicted"/>
<keyword evidence="5" id="KW-0472">Membrane</keyword>
<dbReference type="PANTHER" id="PTHR32305">
    <property type="match status" value="1"/>
</dbReference>
<dbReference type="Pfam" id="PF25023">
    <property type="entry name" value="TEN_YD-shell"/>
    <property type="match status" value="2"/>
</dbReference>
<dbReference type="GO" id="GO:0005576">
    <property type="term" value="C:extracellular region"/>
    <property type="evidence" value="ECO:0007669"/>
    <property type="project" value="UniProtKB-SubCell"/>
</dbReference>
<sequence length="2329" mass="262041">MRKVIFNLIIIVLFSFSFLSFLGGQKLPQQMPEVNVDAGGNASFSIPLEIPSGTGGLTPTLSLSYNSGGGDGLLGKGWSLDGAEYIKRDSLYGISLSNADHFVSSEYGQLVDSDGSGQLYYSKNESLVSFYPQGSFGLGPSQIIAYDKSGNRFTYGGENAQVLADNGAVRVWALAEQREPHGEVIRYEWELRKGELYLSKITYAGGVRYIKLNYEEREDFLNDYSEKQLVVRDWRLKEIKFYSDNSHVHSYEFTYSVDPKTKDSLLAKIDFEKDNFFSLSTHLPLEFVYATSHNGIDSKLVTGANNISDGYGADQDIGDRMFELLKRVIFEYLSMKASEPPKSQVKLAKAYNKVMPRAVPRAGGGTGNGFDYNALNVDMPQYNPETEFIGRYPLGNKNRDSCNWGPIACICTLYPACPPYVRMKCGEFAFFGVDSCNNGVLSANRIVLPTDVDGDGITEYSRFLGRADGDQIYIRSNDYVNNRVFSSPNFPIKYNTYIDIADIDGDGKTDFIFERSGILHVAFSNGSGFENPTAFVNVTLTPYIQNYTRTANLAPRDYTVDINRDGRTDFVHFWNDRMSIYLSQGRSFATEKVIWFEGHRSPLQETMDSNPFIAHRMNQFADIDGDGIPEHLLVVNVNPPPEQYQLAALKERQFQEVGAAEAERLSYTNEIFSFFDGGQTDDARKYFLAERVFPDDRPLYWDLVNNPNTATAAQKDTITKSVDRQFFEDRLKEIVDRHANELDFEISRIRNADLSGSAYQLVVTKINLNNKTLSQTIQDVPRHLVGYMGKNWLVDINGDGLADYVSFTNRNSHFNPYDYGVEDAYSLYNEVKVAFNTGGKFDFDNYSSNYINTVVRPDRFAEKDDPYASKVSSFDFADLNEDGILDFVVKELNTTNYHVYHGKGNGKFVGRFDFNVESTEINGSRFEDRNGDGIPDFFYQFGKNSATRQISSDSPLVKGGMLTKVINNLNGVETEIAYVWKKNMPGAVVKGSGSYATSLPNLSPQMLVSDIRISSGPDFTEEKIVYSYYNARFKPGDIDTNENYGFESITKRTYLDGTLKLKEIINYMHNPNFPGLVGSKQIYTGNNTIVSEEFIGYSKFQPHGSITKLIKQSYQNNLSYENGQLKDQISRTLNYDSSHGYEISSSEENFNGKITTEEFYYTNNSSLKILAQLIEIKKSINGTLIENKKYSYSGVDVVSESKLVGLGQWYSLYFSYDSIGNMMTSTDSLGRTLSYEYQDITRSKPTLTRNALNQTSRKNYDPKFDVELSVEDTNGNITNYEYDSYGRKIGVFLNGEKQESIEYYFDGSRFATKTTTQSEDGSVWSKETSNLKGKVIRKESLVAEGIISTTEIRFDSLGRETQESNAYLTGETPLWTNKIYYSQFEDTLERPKEIIAPTGEITNFTYGLRSNTMVIINQSEIISTEIQSLDLWGRLISKTIQGESLQYSYDNADRVVKIKDPANDITNIAYDIGGRKVQYSDSNSGTTNYTYNAAGDLLTQSDSRGIVFRYNVDGMGRITKVIPGNETPIVYEYDTGNSISNSNEIGKLSKVTDSSGITEYAYDRKGNVIGEKRIIDDLQVLFQRTYDPFGRLKTITYPEGTLIRNHYTGNGKLAFLTMDSHDGTSLNHTVVSYEGPKVADEKYYIERKTGNGVLTRIGYDPLRLRPQTFVTYLKDNSVEQSIKYEYDKKGNISSINDLLNESRNQRYEYDHLNRITKAMGKFGEENYSYHRNGNLLNKGSATYSYENGNHIHAVSKVNSPNMGIIDYTYDSMGNMINRNGDTLRYNAQNKLKQIETNGGDRFDYTYDYSGMRIKKYIQNSDTTTYSFGNFYEIHRSPGQQEQHTLYIMGIEGDIVAQYSRGDAILINQMASTDWLVNPFCKDVNVVCSDYWNNRLRFSLFAFLEDTNLYVDGKLQNGHRALPWFLLLAFLLVLVYKTKDQVIEPEYLNNTLEIVSVSFLPALKGNLIGKLPRFGTAFFVIIFSFTSTVGCFPIFGGAESASGTPIWLIGLGNGIPINTPSVGDDASIGGNSGSGSSGGNTRVTGMYFFHPDHLGSITMITDGNGNVLVGGERGGKSHITYKPYGEILRTDSYGPDITKFKYTGQEEDRESGLYYYKSRYYDSSLGRFLSNDSIVYSNAEQGMNRMMYVNGNPIKGRDFTGNGISPPLAYALVSYFFAPEDKKVQAFLDGWNVGKNLMKERERIRRANSIYLGVVKFGMALIVVGGILMNFPITYKAGLIIFGVGVILTAVAVSLNPNYQQDQRAANVNAGCIQATQVLSYYFPTMTYNNTTSVGIEYDPIKKIEQDRYEKLKNLQAYQCSGSGVTESID</sequence>
<dbReference type="NCBIfam" id="TIGR01643">
    <property type="entry name" value="YD_repeat_2x"/>
    <property type="match status" value="1"/>
</dbReference>
<dbReference type="InterPro" id="IPR056823">
    <property type="entry name" value="TEN-like_YD-shell"/>
</dbReference>
<organism evidence="7 8">
    <name type="scientific">Leptospira meyeri</name>
    <dbReference type="NCBI Taxonomy" id="29508"/>
    <lineage>
        <taxon>Bacteria</taxon>
        <taxon>Pseudomonadati</taxon>
        <taxon>Spirochaetota</taxon>
        <taxon>Spirochaetia</taxon>
        <taxon>Leptospirales</taxon>
        <taxon>Leptospiraceae</taxon>
        <taxon>Leptospira</taxon>
    </lineage>
</organism>
<evidence type="ECO:0000256" key="2">
    <source>
        <dbReference type="ARBA" id="ARBA00022525"/>
    </source>
</evidence>
<gene>
    <name evidence="7" type="ORF">CLV96_0289</name>
</gene>
<dbReference type="EMBL" id="SORO01000001">
    <property type="protein sequence ID" value="TDY71327.1"/>
    <property type="molecule type" value="Genomic_DNA"/>
</dbReference>
<keyword evidence="5" id="KW-0812">Transmembrane</keyword>
<evidence type="ECO:0000313" key="7">
    <source>
        <dbReference type="EMBL" id="TDY71327.1"/>
    </source>
</evidence>
<feature type="transmembrane region" description="Helical" evidence="5">
    <location>
        <begin position="1973"/>
        <end position="1994"/>
    </location>
</feature>
<feature type="domain" description="Teneurin-like YD-shell" evidence="6">
    <location>
        <begin position="1676"/>
        <end position="1825"/>
    </location>
</feature>
<feature type="transmembrane region" description="Helical" evidence="5">
    <location>
        <begin position="2208"/>
        <end position="2230"/>
    </location>
</feature>
<dbReference type="SUPFAM" id="SSF69318">
    <property type="entry name" value="Integrin alpha N-terminal domain"/>
    <property type="match status" value="2"/>
</dbReference>
<keyword evidence="5" id="KW-1133">Transmembrane helix</keyword>
<comment type="caution">
    <text evidence="7">The sequence shown here is derived from an EMBL/GenBank/DDBJ whole genome shotgun (WGS) entry which is preliminary data.</text>
</comment>
<dbReference type="InterPro" id="IPR028994">
    <property type="entry name" value="Integrin_alpha_N"/>
</dbReference>
<dbReference type="InterPro" id="IPR006530">
    <property type="entry name" value="YD"/>
</dbReference>
<dbReference type="InterPro" id="IPR022385">
    <property type="entry name" value="Rhs_assc_core"/>
</dbReference>
<dbReference type="Gene3D" id="2.180.10.10">
    <property type="entry name" value="RHS repeat-associated core"/>
    <property type="match status" value="3"/>
</dbReference>
<keyword evidence="2" id="KW-0964">Secreted</keyword>
<name>A0A4R8MUC9_LEPME</name>
<evidence type="ECO:0000259" key="6">
    <source>
        <dbReference type="Pfam" id="PF25023"/>
    </source>
</evidence>
<dbReference type="Pfam" id="PF03534">
    <property type="entry name" value="SpvB"/>
    <property type="match status" value="1"/>
</dbReference>
<comment type="subcellular location">
    <subcellularLocation>
        <location evidence="1">Secreted</location>
    </subcellularLocation>
</comment>
<dbReference type="STRING" id="1193051.LEP1GSC017_3681"/>
<evidence type="ECO:0000256" key="5">
    <source>
        <dbReference type="SAM" id="Phobius"/>
    </source>
</evidence>
<feature type="transmembrane region" description="Helical" evidence="5">
    <location>
        <begin position="2236"/>
        <end position="2254"/>
    </location>
</feature>
<accession>A0A4R8MUC9</accession>
<keyword evidence="3" id="KW-0677">Repeat</keyword>
<dbReference type="GO" id="GO:0005737">
    <property type="term" value="C:cytoplasm"/>
    <property type="evidence" value="ECO:0007669"/>
    <property type="project" value="InterPro"/>
</dbReference>
<evidence type="ECO:0000313" key="8">
    <source>
        <dbReference type="Proteomes" id="UP000294684"/>
    </source>
</evidence>
<dbReference type="InterPro" id="IPR003284">
    <property type="entry name" value="Sal_SpvB"/>
</dbReference>
<feature type="domain" description="Teneurin-like YD-shell" evidence="6">
    <location>
        <begin position="2044"/>
        <end position="2143"/>
    </location>
</feature>
<dbReference type="InterPro" id="IPR050708">
    <property type="entry name" value="T6SS_VgrG/RHS"/>
</dbReference>
<reference evidence="7 8" key="1">
    <citation type="submission" date="2019-03" db="EMBL/GenBank/DDBJ databases">
        <title>Genomic Encyclopedia of Archaeal and Bacterial Type Strains, Phase II (KMG-II): from individual species to whole genera.</title>
        <authorList>
            <person name="Goeker M."/>
        </authorList>
    </citation>
    <scope>NUCLEOTIDE SEQUENCE [LARGE SCALE GENOMIC DNA]</scope>
    <source>
        <strain evidence="7 8">DSM 21537</strain>
    </source>
</reference>
<dbReference type="PANTHER" id="PTHR32305:SF15">
    <property type="entry name" value="PROTEIN RHSA-RELATED"/>
    <property type="match status" value="1"/>
</dbReference>
<dbReference type="NCBIfam" id="TIGR03696">
    <property type="entry name" value="Rhs_assc_core"/>
    <property type="match status" value="1"/>
</dbReference>
<evidence type="ECO:0000256" key="3">
    <source>
        <dbReference type="ARBA" id="ARBA00022737"/>
    </source>
</evidence>
<protein>
    <submittedName>
        <fullName evidence="7">RHS repeat-associated protein</fullName>
    </submittedName>
</protein>
<keyword evidence="8" id="KW-1185">Reference proteome</keyword>
<evidence type="ECO:0000256" key="1">
    <source>
        <dbReference type="ARBA" id="ARBA00004613"/>
    </source>
</evidence>
<evidence type="ECO:0000256" key="4">
    <source>
        <dbReference type="ARBA" id="ARBA00023026"/>
    </source>
</evidence>
<dbReference type="RefSeq" id="WP_166669658.1">
    <property type="nucleotide sequence ID" value="NZ_SORO01000001.1"/>
</dbReference>
<dbReference type="GeneID" id="79825646"/>
<keyword evidence="4" id="KW-0843">Virulence</keyword>